<dbReference type="InParanoid" id="H2ZB06"/>
<dbReference type="PANTHER" id="PTHR18945">
    <property type="entry name" value="NEUROTRANSMITTER GATED ION CHANNEL"/>
    <property type="match status" value="1"/>
</dbReference>
<dbReference type="STRING" id="51511.ENSCSAVP00000014771"/>
<reference evidence="2" key="3">
    <citation type="submission" date="2025-09" db="UniProtKB">
        <authorList>
            <consortium name="Ensembl"/>
        </authorList>
    </citation>
    <scope>IDENTIFICATION</scope>
</reference>
<dbReference type="GO" id="GO:0004888">
    <property type="term" value="F:transmembrane signaling receptor activity"/>
    <property type="evidence" value="ECO:0007669"/>
    <property type="project" value="InterPro"/>
</dbReference>
<dbReference type="SUPFAM" id="SSF63712">
    <property type="entry name" value="Nicotinic receptor ligand binding domain-like"/>
    <property type="match status" value="1"/>
</dbReference>
<dbReference type="InterPro" id="IPR006202">
    <property type="entry name" value="Neur_chan_lig-bd"/>
</dbReference>
<keyword evidence="3" id="KW-1185">Reference proteome</keyword>
<dbReference type="InterPro" id="IPR006201">
    <property type="entry name" value="Neur_channel"/>
</dbReference>
<evidence type="ECO:0000313" key="3">
    <source>
        <dbReference type="Proteomes" id="UP000007875"/>
    </source>
</evidence>
<name>H2ZB06_CIOSA</name>
<accession>H2ZB06</accession>
<dbReference type="AlphaFoldDB" id="H2ZB06"/>
<dbReference type="Ensembl" id="ENSCSAVT00000014944.1">
    <property type="protein sequence ID" value="ENSCSAVP00000014771.1"/>
    <property type="gene ID" value="ENSCSAVG00000008636.1"/>
</dbReference>
<dbReference type="HOGENOM" id="CLU_117453_0_0_1"/>
<reference evidence="3" key="1">
    <citation type="submission" date="2003-08" db="EMBL/GenBank/DDBJ databases">
        <authorList>
            <person name="Birren B."/>
            <person name="Nusbaum C."/>
            <person name="Abebe A."/>
            <person name="Abouelleil A."/>
            <person name="Adekoya E."/>
            <person name="Ait-zahra M."/>
            <person name="Allen N."/>
            <person name="Allen T."/>
            <person name="An P."/>
            <person name="Anderson M."/>
            <person name="Anderson S."/>
            <person name="Arachchi H."/>
            <person name="Armbruster J."/>
            <person name="Bachantsang P."/>
            <person name="Baldwin J."/>
            <person name="Barry A."/>
            <person name="Bayul T."/>
            <person name="Blitshsteyn B."/>
            <person name="Bloom T."/>
            <person name="Blye J."/>
            <person name="Boguslavskiy L."/>
            <person name="Borowsky M."/>
            <person name="Boukhgalter B."/>
            <person name="Brunache A."/>
            <person name="Butler J."/>
            <person name="Calixte N."/>
            <person name="Calvo S."/>
            <person name="Camarata J."/>
            <person name="Campo K."/>
            <person name="Chang J."/>
            <person name="Cheshatsang Y."/>
            <person name="Citroen M."/>
            <person name="Collymore A."/>
            <person name="Considine T."/>
            <person name="Cook A."/>
            <person name="Cooke P."/>
            <person name="Corum B."/>
            <person name="Cuomo C."/>
            <person name="David R."/>
            <person name="Dawoe T."/>
            <person name="Degray S."/>
            <person name="Dodge S."/>
            <person name="Dooley K."/>
            <person name="Dorje P."/>
            <person name="Dorjee K."/>
            <person name="Dorris L."/>
            <person name="Duffey N."/>
            <person name="Dupes A."/>
            <person name="Elkins T."/>
            <person name="Engels R."/>
            <person name="Erickson J."/>
            <person name="Farina A."/>
            <person name="Faro S."/>
            <person name="Ferreira P."/>
            <person name="Fischer H."/>
            <person name="Fitzgerald M."/>
            <person name="Foley K."/>
            <person name="Gage D."/>
            <person name="Galagan J."/>
            <person name="Gearin G."/>
            <person name="Gnerre S."/>
            <person name="Gnirke A."/>
            <person name="Goyette A."/>
            <person name="Graham J."/>
            <person name="Grandbois E."/>
            <person name="Gyaltsen K."/>
            <person name="Hafez N."/>
            <person name="Hagopian D."/>
            <person name="Hagos B."/>
            <person name="Hall J."/>
            <person name="Hatcher B."/>
            <person name="Heller A."/>
            <person name="Higgins H."/>
            <person name="Honan T."/>
            <person name="Horn A."/>
            <person name="Houde N."/>
            <person name="Hughes L."/>
            <person name="Hulme W."/>
            <person name="Husby E."/>
            <person name="Iliev I."/>
            <person name="Jaffe D."/>
            <person name="Jones C."/>
            <person name="Kamal M."/>
            <person name="Kamat A."/>
            <person name="Kamvysselis M."/>
            <person name="Karlsson E."/>
            <person name="Kells C."/>
            <person name="Kieu A."/>
            <person name="Kisner P."/>
            <person name="Kodira C."/>
            <person name="Kulbokas E."/>
            <person name="Labutti K."/>
            <person name="Lama D."/>
            <person name="Landers T."/>
            <person name="Leger J."/>
            <person name="Levine S."/>
            <person name="Lewis D."/>
            <person name="Lewis T."/>
            <person name="Lindblad-toh K."/>
            <person name="Liu X."/>
            <person name="Lokyitsang T."/>
            <person name="Lokyitsang Y."/>
            <person name="Lucien O."/>
            <person name="Lui A."/>
            <person name="Ma L.J."/>
            <person name="Mabbitt R."/>
            <person name="Macdonald J."/>
            <person name="Maclean C."/>
            <person name="Major J."/>
            <person name="Manning J."/>
            <person name="Marabella R."/>
            <person name="Maru K."/>
            <person name="Matthews C."/>
            <person name="Mauceli E."/>
            <person name="Mccarthy M."/>
            <person name="Mcdonough S."/>
            <person name="Mcghee T."/>
            <person name="Meldrim J."/>
            <person name="Meneus L."/>
            <person name="Mesirov J."/>
            <person name="Mihalev A."/>
            <person name="Mihova T."/>
            <person name="Mikkelsen T."/>
            <person name="Mlenga V."/>
            <person name="Moru K."/>
            <person name="Mozes J."/>
            <person name="Mulrain L."/>
            <person name="Munson G."/>
            <person name="Naylor J."/>
            <person name="Newes C."/>
            <person name="Nguyen C."/>
            <person name="Nguyen N."/>
            <person name="Nguyen T."/>
            <person name="Nicol R."/>
            <person name="Nielsen C."/>
            <person name="Nizzari M."/>
            <person name="Norbu C."/>
            <person name="Norbu N."/>
            <person name="O'donnell P."/>
            <person name="Okoawo O."/>
            <person name="O'leary S."/>
            <person name="Omotosho B."/>
            <person name="O'neill K."/>
            <person name="Osman S."/>
            <person name="Parker S."/>
            <person name="Perrin D."/>
            <person name="Phunkhang P."/>
            <person name="Piqani B."/>
            <person name="Purcell S."/>
            <person name="Rachupka T."/>
            <person name="Ramasamy U."/>
            <person name="Rameau R."/>
            <person name="Ray V."/>
            <person name="Raymond C."/>
            <person name="Retta R."/>
            <person name="Richardson S."/>
            <person name="Rise C."/>
            <person name="Rodriguez J."/>
            <person name="Rogers J."/>
            <person name="Rogov P."/>
            <person name="Rutman M."/>
            <person name="Schupbach R."/>
            <person name="Seaman C."/>
            <person name="Settipalli S."/>
            <person name="Sharpe T."/>
            <person name="Sheridan J."/>
            <person name="Sherpa N."/>
            <person name="Shi J."/>
            <person name="Smirnov S."/>
            <person name="Smith C."/>
            <person name="Sougnez C."/>
            <person name="Spencer B."/>
            <person name="Stalker J."/>
            <person name="Stange-thomann N."/>
            <person name="Stavropoulos S."/>
            <person name="Stetson K."/>
            <person name="Stone C."/>
            <person name="Stone S."/>
            <person name="Stubbs M."/>
            <person name="Talamas J."/>
            <person name="Tchuinga P."/>
            <person name="Tenzing P."/>
            <person name="Tesfaye S."/>
            <person name="Theodore J."/>
            <person name="Thoulutsang Y."/>
            <person name="Topham K."/>
            <person name="Towey S."/>
            <person name="Tsamla T."/>
            <person name="Tsomo N."/>
            <person name="Vallee D."/>
            <person name="Vassiliev H."/>
            <person name="Venkataraman V."/>
            <person name="Vinson J."/>
            <person name="Vo A."/>
            <person name="Wade C."/>
            <person name="Wang S."/>
            <person name="Wangchuk T."/>
            <person name="Wangdi T."/>
            <person name="Whittaker C."/>
            <person name="Wilkinson J."/>
            <person name="Wu Y."/>
            <person name="Wyman D."/>
            <person name="Yadav S."/>
            <person name="Yang S."/>
            <person name="Yang X."/>
            <person name="Yeager S."/>
            <person name="Yee E."/>
            <person name="Young G."/>
            <person name="Zainoun J."/>
            <person name="Zembeck L."/>
            <person name="Zimmer A."/>
            <person name="Zody M."/>
            <person name="Lander E."/>
        </authorList>
    </citation>
    <scope>NUCLEOTIDE SEQUENCE [LARGE SCALE GENOMIC DNA]</scope>
</reference>
<protein>
    <recommendedName>
        <fullName evidence="1">Neurotransmitter-gated ion-channel ligand-binding domain-containing protein</fullName>
    </recommendedName>
</protein>
<dbReference type="GO" id="GO:0005230">
    <property type="term" value="F:extracellular ligand-gated monoatomic ion channel activity"/>
    <property type="evidence" value="ECO:0007669"/>
    <property type="project" value="InterPro"/>
</dbReference>
<dbReference type="GO" id="GO:0016020">
    <property type="term" value="C:membrane"/>
    <property type="evidence" value="ECO:0007669"/>
    <property type="project" value="InterPro"/>
</dbReference>
<organism evidence="2 3">
    <name type="scientific">Ciona savignyi</name>
    <name type="common">Pacific transparent sea squirt</name>
    <dbReference type="NCBI Taxonomy" id="51511"/>
    <lineage>
        <taxon>Eukaryota</taxon>
        <taxon>Metazoa</taxon>
        <taxon>Chordata</taxon>
        <taxon>Tunicata</taxon>
        <taxon>Ascidiacea</taxon>
        <taxon>Phlebobranchia</taxon>
        <taxon>Cionidae</taxon>
        <taxon>Ciona</taxon>
    </lineage>
</organism>
<proteinExistence type="predicted"/>
<evidence type="ECO:0000313" key="2">
    <source>
        <dbReference type="Ensembl" id="ENSCSAVP00000014771.1"/>
    </source>
</evidence>
<dbReference type="Proteomes" id="UP000007875">
    <property type="component" value="Unassembled WGS sequence"/>
</dbReference>
<dbReference type="Pfam" id="PF02931">
    <property type="entry name" value="Neur_chan_LBD"/>
    <property type="match status" value="1"/>
</dbReference>
<dbReference type="OMA" id="QATEHES"/>
<feature type="domain" description="Neurotransmitter-gated ion-channel ligand-binding" evidence="1">
    <location>
        <begin position="30"/>
        <end position="163"/>
    </location>
</feature>
<dbReference type="GeneTree" id="ENSGT00940000160813"/>
<dbReference type="Gene3D" id="2.70.170.10">
    <property type="entry name" value="Neurotransmitter-gated ion-channel ligand-binding domain"/>
    <property type="match status" value="1"/>
</dbReference>
<evidence type="ECO:0000259" key="1">
    <source>
        <dbReference type="Pfam" id="PF02931"/>
    </source>
</evidence>
<sequence length="163" mass="18644">MAGTSFGAAFTPPLPLDDNDQHRTETTKQIEEMFRDHSYELSIRPRNSGNPINVGLALMIESITDISEKNMDLTFTVCMHETWTDRRLKFKSYPDEDSIVLPSRLISKLWVPDLYIVGSKSSFIHKTTVDNVILRLFSDGSIYYNVKITTTVACQMNLYNFPL</sequence>
<dbReference type="InterPro" id="IPR036734">
    <property type="entry name" value="Neur_chan_lig-bd_sf"/>
</dbReference>
<reference evidence="2" key="2">
    <citation type="submission" date="2025-08" db="UniProtKB">
        <authorList>
            <consortium name="Ensembl"/>
        </authorList>
    </citation>
    <scope>IDENTIFICATION</scope>
</reference>
<dbReference type="eggNOG" id="KOG3643">
    <property type="taxonomic scope" value="Eukaryota"/>
</dbReference>